<evidence type="ECO:0000256" key="4">
    <source>
        <dbReference type="ARBA" id="ARBA00022475"/>
    </source>
</evidence>
<evidence type="ECO:0000313" key="17">
    <source>
        <dbReference type="Proteomes" id="UP001242903"/>
    </source>
</evidence>
<evidence type="ECO:0000256" key="12">
    <source>
        <dbReference type="ARBA" id="ARBA00023012"/>
    </source>
</evidence>
<evidence type="ECO:0000256" key="3">
    <source>
        <dbReference type="ARBA" id="ARBA00012438"/>
    </source>
</evidence>
<sequence>MKKIAIFFKHNRTKNYYIIVTLLLLCLYSWTTMTGFDVLAQRVNRFSSNTWQILEFFVFVLGNFAIIIVQYVKWRRDESLLRLIRELRQISADNADMTIDWHATYAPKTQALIDVSNTIATNTRRIREEERASERSKDEMITNISHDLRTPLTAIIGYLGLVEMGENLSDDNRKKYIHTAYDKSNQMKVLVEDLFEFSKTQAQDASLNLTSLSLSDLFGQLLASYELEAQEKNIKLTQLTNPEMIVIEADSDKLARVLMNLITNAFKYGDGATFIKLTAQVRDENVEIRVINDGAKIPGDALDDIFDRFYRVESSRNSKTGGTGLGLAIVKGIVTQHHGVVSAESDDDLTTFVISLPLKQKGVSYEKIQNQVNSRGRDCPNNWFDYWTIDK</sequence>
<evidence type="ECO:0000256" key="10">
    <source>
        <dbReference type="ARBA" id="ARBA00022840"/>
    </source>
</evidence>
<keyword evidence="13 14" id="KW-0472">Membrane</keyword>
<evidence type="ECO:0000256" key="7">
    <source>
        <dbReference type="ARBA" id="ARBA00022692"/>
    </source>
</evidence>
<feature type="transmembrane region" description="Helical" evidence="14">
    <location>
        <begin position="53"/>
        <end position="72"/>
    </location>
</feature>
<evidence type="ECO:0000256" key="14">
    <source>
        <dbReference type="SAM" id="Phobius"/>
    </source>
</evidence>
<keyword evidence="6" id="KW-0808">Transferase</keyword>
<dbReference type="InterPro" id="IPR036097">
    <property type="entry name" value="HisK_dim/P_sf"/>
</dbReference>
<protein>
    <recommendedName>
        <fullName evidence="3">histidine kinase</fullName>
        <ecNumber evidence="3">2.7.13.3</ecNumber>
    </recommendedName>
</protein>
<dbReference type="GO" id="GO:0016301">
    <property type="term" value="F:kinase activity"/>
    <property type="evidence" value="ECO:0007669"/>
    <property type="project" value="UniProtKB-KW"/>
</dbReference>
<dbReference type="RefSeq" id="WP_289456231.1">
    <property type="nucleotide sequence ID" value="NZ_JAUCAQ010000009.1"/>
</dbReference>
<evidence type="ECO:0000256" key="13">
    <source>
        <dbReference type="ARBA" id="ARBA00023136"/>
    </source>
</evidence>
<keyword evidence="4" id="KW-1003">Cell membrane</keyword>
<evidence type="ECO:0000256" key="6">
    <source>
        <dbReference type="ARBA" id="ARBA00022679"/>
    </source>
</evidence>
<dbReference type="InterPro" id="IPR005467">
    <property type="entry name" value="His_kinase_dom"/>
</dbReference>
<dbReference type="SUPFAM" id="SSF55874">
    <property type="entry name" value="ATPase domain of HSP90 chaperone/DNA topoisomerase II/histidine kinase"/>
    <property type="match status" value="1"/>
</dbReference>
<dbReference type="PROSITE" id="PS50109">
    <property type="entry name" value="HIS_KIN"/>
    <property type="match status" value="1"/>
</dbReference>
<evidence type="ECO:0000259" key="15">
    <source>
        <dbReference type="PROSITE" id="PS50109"/>
    </source>
</evidence>
<evidence type="ECO:0000256" key="2">
    <source>
        <dbReference type="ARBA" id="ARBA00004651"/>
    </source>
</evidence>
<keyword evidence="9 16" id="KW-0418">Kinase</keyword>
<evidence type="ECO:0000313" key="16">
    <source>
        <dbReference type="EMBL" id="MDM7646439.1"/>
    </source>
</evidence>
<feature type="domain" description="Histidine kinase" evidence="15">
    <location>
        <begin position="143"/>
        <end position="360"/>
    </location>
</feature>
<dbReference type="PANTHER" id="PTHR45528">
    <property type="entry name" value="SENSOR HISTIDINE KINASE CPXA"/>
    <property type="match status" value="1"/>
</dbReference>
<evidence type="ECO:0000256" key="5">
    <source>
        <dbReference type="ARBA" id="ARBA00022553"/>
    </source>
</evidence>
<dbReference type="InterPro" id="IPR003661">
    <property type="entry name" value="HisK_dim/P_dom"/>
</dbReference>
<dbReference type="Gene3D" id="3.30.565.10">
    <property type="entry name" value="Histidine kinase-like ATPase, C-terminal domain"/>
    <property type="match status" value="1"/>
</dbReference>
<dbReference type="InterPro" id="IPR036890">
    <property type="entry name" value="HATPase_C_sf"/>
</dbReference>
<dbReference type="InterPro" id="IPR003594">
    <property type="entry name" value="HATPase_dom"/>
</dbReference>
<keyword evidence="8" id="KW-0547">Nucleotide-binding</keyword>
<comment type="catalytic activity">
    <reaction evidence="1">
        <text>ATP + protein L-histidine = ADP + protein N-phospho-L-histidine.</text>
        <dbReference type="EC" id="2.7.13.3"/>
    </reaction>
</comment>
<organism evidence="16 17">
    <name type="scientific">Leuconostoc falkenbergense</name>
    <dbReference type="NCBI Taxonomy" id="2766470"/>
    <lineage>
        <taxon>Bacteria</taxon>
        <taxon>Bacillati</taxon>
        <taxon>Bacillota</taxon>
        <taxon>Bacilli</taxon>
        <taxon>Lactobacillales</taxon>
        <taxon>Lactobacillaceae</taxon>
        <taxon>Leuconostoc</taxon>
    </lineage>
</organism>
<keyword evidence="11 14" id="KW-1133">Transmembrane helix</keyword>
<dbReference type="InterPro" id="IPR050398">
    <property type="entry name" value="HssS/ArlS-like"/>
</dbReference>
<keyword evidence="17" id="KW-1185">Reference proteome</keyword>
<dbReference type="Proteomes" id="UP001242903">
    <property type="component" value="Unassembled WGS sequence"/>
</dbReference>
<keyword evidence="7 14" id="KW-0812">Transmembrane</keyword>
<proteinExistence type="predicted"/>
<evidence type="ECO:0000256" key="11">
    <source>
        <dbReference type="ARBA" id="ARBA00022989"/>
    </source>
</evidence>
<gene>
    <name evidence="16" type="ORF">QUE93_05345</name>
</gene>
<evidence type="ECO:0000256" key="8">
    <source>
        <dbReference type="ARBA" id="ARBA00022741"/>
    </source>
</evidence>
<dbReference type="EC" id="2.7.13.3" evidence="3"/>
<comment type="subcellular location">
    <subcellularLocation>
        <location evidence="2">Cell membrane</location>
        <topology evidence="2">Multi-pass membrane protein</topology>
    </subcellularLocation>
</comment>
<dbReference type="EMBL" id="JAUCAQ010000009">
    <property type="protein sequence ID" value="MDM7646439.1"/>
    <property type="molecule type" value="Genomic_DNA"/>
</dbReference>
<feature type="transmembrane region" description="Helical" evidence="14">
    <location>
        <begin position="16"/>
        <end position="33"/>
    </location>
</feature>
<dbReference type="Pfam" id="PF00512">
    <property type="entry name" value="HisKA"/>
    <property type="match status" value="1"/>
</dbReference>
<dbReference type="Pfam" id="PF02518">
    <property type="entry name" value="HATPase_c"/>
    <property type="match status" value="1"/>
</dbReference>
<keyword evidence="10" id="KW-0067">ATP-binding</keyword>
<name>A0ABT7RZ00_9LACO</name>
<dbReference type="PRINTS" id="PR00344">
    <property type="entry name" value="BCTRLSENSOR"/>
</dbReference>
<accession>A0ABT7RZ00</accession>
<keyword evidence="12" id="KW-0902">Two-component regulatory system</keyword>
<evidence type="ECO:0000256" key="9">
    <source>
        <dbReference type="ARBA" id="ARBA00022777"/>
    </source>
</evidence>
<dbReference type="InterPro" id="IPR004358">
    <property type="entry name" value="Sig_transdc_His_kin-like_C"/>
</dbReference>
<dbReference type="SMART" id="SM00387">
    <property type="entry name" value="HATPase_c"/>
    <property type="match status" value="1"/>
</dbReference>
<dbReference type="SUPFAM" id="SSF47384">
    <property type="entry name" value="Homodimeric domain of signal transducing histidine kinase"/>
    <property type="match status" value="1"/>
</dbReference>
<dbReference type="Gene3D" id="1.10.287.130">
    <property type="match status" value="1"/>
</dbReference>
<dbReference type="CDD" id="cd00082">
    <property type="entry name" value="HisKA"/>
    <property type="match status" value="1"/>
</dbReference>
<comment type="caution">
    <text evidence="16">The sequence shown here is derived from an EMBL/GenBank/DDBJ whole genome shotgun (WGS) entry which is preliminary data.</text>
</comment>
<evidence type="ECO:0000256" key="1">
    <source>
        <dbReference type="ARBA" id="ARBA00000085"/>
    </source>
</evidence>
<keyword evidence="5" id="KW-0597">Phosphoprotein</keyword>
<dbReference type="SMART" id="SM00388">
    <property type="entry name" value="HisKA"/>
    <property type="match status" value="1"/>
</dbReference>
<reference evidence="16 17" key="1">
    <citation type="submission" date="2023-06" db="EMBL/GenBank/DDBJ databases">
        <title>Draft Genome Sequences of lactic acid bacteria strains isolated from fermented milk products.</title>
        <authorList>
            <person name="Elcheninov A.G."/>
            <person name="Klyukina A."/>
            <person name="Zayulina K.S."/>
            <person name="Gavirova L.A."/>
            <person name="Shcherbakova P.A."/>
            <person name="Shestakov A.I."/>
            <person name="Kublanov I.V."/>
            <person name="Kochetkova T.V."/>
        </authorList>
    </citation>
    <scope>NUCLEOTIDE SEQUENCE [LARGE SCALE GENOMIC DNA]</scope>
    <source>
        <strain evidence="16 17">TOM.81</strain>
    </source>
</reference>
<dbReference type="PANTHER" id="PTHR45528:SF1">
    <property type="entry name" value="SENSOR HISTIDINE KINASE CPXA"/>
    <property type="match status" value="1"/>
</dbReference>